<comment type="subcellular location">
    <subcellularLocation>
        <location evidence="1">Cell envelope</location>
    </subcellularLocation>
</comment>
<protein>
    <submittedName>
        <fullName evidence="5">Substrate-binding domain-containing protein</fullName>
    </submittedName>
</protein>
<dbReference type="InterPro" id="IPR050555">
    <property type="entry name" value="Bact_Solute-Bind_Prot2"/>
</dbReference>
<feature type="chain" id="PRO_5039407333" evidence="3">
    <location>
        <begin position="24"/>
        <end position="440"/>
    </location>
</feature>
<evidence type="ECO:0000256" key="1">
    <source>
        <dbReference type="ARBA" id="ARBA00004196"/>
    </source>
</evidence>
<dbReference type="CDD" id="cd01536">
    <property type="entry name" value="PBP1_ABC_sugar_binding-like"/>
    <property type="match status" value="1"/>
</dbReference>
<organism evidence="5 6">
    <name type="scientific">Alkalibaculum sporogenes</name>
    <dbReference type="NCBI Taxonomy" id="2655001"/>
    <lineage>
        <taxon>Bacteria</taxon>
        <taxon>Bacillati</taxon>
        <taxon>Bacillota</taxon>
        <taxon>Clostridia</taxon>
        <taxon>Eubacteriales</taxon>
        <taxon>Eubacteriaceae</taxon>
        <taxon>Alkalibaculum</taxon>
    </lineage>
</organism>
<keyword evidence="6" id="KW-1185">Reference proteome</keyword>
<accession>A0A6A7K4X3</accession>
<dbReference type="InterPro" id="IPR028082">
    <property type="entry name" value="Peripla_BP_I"/>
</dbReference>
<comment type="similarity">
    <text evidence="2">Belongs to the bacterial solute-binding protein 2 family.</text>
</comment>
<name>A0A6A7K4X3_9FIRM</name>
<dbReference type="Pfam" id="PF13407">
    <property type="entry name" value="Peripla_BP_4"/>
    <property type="match status" value="1"/>
</dbReference>
<sequence length="440" mass="47815">MKRSKFKVLALLTVIAMVGSFFMGCGNSEEGKDTEKEASGEVIGAYQQLMEKEDRLPLSGLQPLKLEDRTDVDKALPVEKKEKVVIGWAGAFLGSSFFEEMINSANLAADKYGYTLNFQNANFDLQSQLTQVETFVSQGVDIIVLNAVEIDSSVAAIRRAVSEGIPVIVTGPRQASDDYPVVTTVLSGSFNSGFAVGEQAAKELFEKDGEPLKVGLALSMMDSADAQSRPTGFIAGYLYESANKGGTPYKDKWEATLAAYDIWITIRDQGKFLDTGMGLEFVGYGTGEATDAAAGQIASSDLLTANPDMDILFVETDSMLPGVFTEVRQHNLVPGDDVLLICAADGTREALKYIKEGVLYSTATNIPSYNGEKIVDLINRMFAEGFDANNLPANSFTPTMSIHAGNVDEYYDENSPFAKAGPWDIQTTEEYNEFNAQYLD</sequence>
<dbReference type="GO" id="GO:0030288">
    <property type="term" value="C:outer membrane-bounded periplasmic space"/>
    <property type="evidence" value="ECO:0007669"/>
    <property type="project" value="TreeGrafter"/>
</dbReference>
<dbReference type="Proteomes" id="UP000440004">
    <property type="component" value="Unassembled WGS sequence"/>
</dbReference>
<feature type="domain" description="Periplasmic binding protein" evidence="4">
    <location>
        <begin position="86"/>
        <end position="381"/>
    </location>
</feature>
<dbReference type="RefSeq" id="WP_152800788.1">
    <property type="nucleotide sequence ID" value="NZ_WHNX01000001.1"/>
</dbReference>
<comment type="caution">
    <text evidence="5">The sequence shown here is derived from an EMBL/GenBank/DDBJ whole genome shotgun (WGS) entry which is preliminary data.</text>
</comment>
<evidence type="ECO:0000313" key="5">
    <source>
        <dbReference type="EMBL" id="MPW24374.1"/>
    </source>
</evidence>
<dbReference type="SUPFAM" id="SSF53822">
    <property type="entry name" value="Periplasmic binding protein-like I"/>
    <property type="match status" value="1"/>
</dbReference>
<evidence type="ECO:0000313" key="6">
    <source>
        <dbReference type="Proteomes" id="UP000440004"/>
    </source>
</evidence>
<evidence type="ECO:0000256" key="2">
    <source>
        <dbReference type="ARBA" id="ARBA00007639"/>
    </source>
</evidence>
<reference evidence="5 6" key="1">
    <citation type="submission" date="2019-10" db="EMBL/GenBank/DDBJ databases">
        <title>Alkalibaculum tamaniensis sp.nov., a new alkaliphilic acetogen, isolated on methoxylated aromatics from a mud volcano.</title>
        <authorList>
            <person name="Khomyakova M.A."/>
            <person name="Merkel A.Y."/>
            <person name="Bonch-Osmolovskaya E.A."/>
            <person name="Slobodkin A.I."/>
        </authorList>
    </citation>
    <scope>NUCLEOTIDE SEQUENCE [LARGE SCALE GENOMIC DNA]</scope>
    <source>
        <strain evidence="5 6">M08DMB</strain>
    </source>
</reference>
<dbReference type="GO" id="GO:0030246">
    <property type="term" value="F:carbohydrate binding"/>
    <property type="evidence" value="ECO:0007669"/>
    <property type="project" value="TreeGrafter"/>
</dbReference>
<dbReference type="Gene3D" id="3.40.50.2300">
    <property type="match status" value="3"/>
</dbReference>
<proteinExistence type="inferred from homology"/>
<dbReference type="EMBL" id="WHNX01000001">
    <property type="protein sequence ID" value="MPW24374.1"/>
    <property type="molecule type" value="Genomic_DNA"/>
</dbReference>
<dbReference type="AlphaFoldDB" id="A0A6A7K4X3"/>
<dbReference type="PANTHER" id="PTHR30036:SF7">
    <property type="entry name" value="ABC TRANSPORTER PERIPLASMIC-BINDING PROTEIN YPHF"/>
    <property type="match status" value="1"/>
</dbReference>
<dbReference type="PANTHER" id="PTHR30036">
    <property type="entry name" value="D-XYLOSE-BINDING PERIPLASMIC PROTEIN"/>
    <property type="match status" value="1"/>
</dbReference>
<dbReference type="PROSITE" id="PS51257">
    <property type="entry name" value="PROKAR_LIPOPROTEIN"/>
    <property type="match status" value="1"/>
</dbReference>
<feature type="signal peptide" evidence="3">
    <location>
        <begin position="1"/>
        <end position="23"/>
    </location>
</feature>
<dbReference type="InterPro" id="IPR025997">
    <property type="entry name" value="SBP_2_dom"/>
</dbReference>
<evidence type="ECO:0000259" key="4">
    <source>
        <dbReference type="Pfam" id="PF13407"/>
    </source>
</evidence>
<gene>
    <name evidence="5" type="ORF">GC105_01025</name>
</gene>
<evidence type="ECO:0000256" key="3">
    <source>
        <dbReference type="SAM" id="SignalP"/>
    </source>
</evidence>
<keyword evidence="3" id="KW-0732">Signal</keyword>